<dbReference type="InterPro" id="IPR029021">
    <property type="entry name" value="Prot-tyrosine_phosphatase-like"/>
</dbReference>
<reference evidence="5" key="1">
    <citation type="submission" date="2016-06" db="UniProtKB">
        <authorList>
            <consortium name="WormBaseParasite"/>
        </authorList>
    </citation>
    <scope>IDENTIFICATION</scope>
</reference>
<keyword evidence="4" id="KW-1185">Reference proteome</keyword>
<evidence type="ECO:0000313" key="3">
    <source>
        <dbReference type="EMBL" id="VDP69740.1"/>
    </source>
</evidence>
<evidence type="ECO:0000259" key="2">
    <source>
        <dbReference type="PROSITE" id="PS50056"/>
    </source>
</evidence>
<dbReference type="InterPro" id="IPR050348">
    <property type="entry name" value="Protein-Tyr_Phosphatase"/>
</dbReference>
<dbReference type="Gene3D" id="3.90.190.10">
    <property type="entry name" value="Protein tyrosine phosphatase superfamily"/>
    <property type="match status" value="1"/>
</dbReference>
<feature type="domain" description="Tyrosine-protein phosphatase" evidence="1">
    <location>
        <begin position="1"/>
        <end position="244"/>
    </location>
</feature>
<dbReference type="EMBL" id="UZAN01040464">
    <property type="protein sequence ID" value="VDP69740.1"/>
    <property type="molecule type" value="Genomic_DNA"/>
</dbReference>
<protein>
    <submittedName>
        <fullName evidence="5">Protein-tyrosine phosphatase</fullName>
    </submittedName>
</protein>
<feature type="domain" description="Tyrosine specific protein phosphatases" evidence="2">
    <location>
        <begin position="162"/>
        <end position="235"/>
    </location>
</feature>
<accession>A0A183A988</accession>
<dbReference type="Pfam" id="PF00102">
    <property type="entry name" value="Y_phosphatase"/>
    <property type="match status" value="1"/>
</dbReference>
<dbReference type="InterPro" id="IPR016130">
    <property type="entry name" value="Tyr_Pase_AS"/>
</dbReference>
<evidence type="ECO:0000259" key="1">
    <source>
        <dbReference type="PROSITE" id="PS50055"/>
    </source>
</evidence>
<dbReference type="InterPro" id="IPR000387">
    <property type="entry name" value="Tyr_Pase_dom"/>
</dbReference>
<dbReference type="GO" id="GO:0004725">
    <property type="term" value="F:protein tyrosine phosphatase activity"/>
    <property type="evidence" value="ECO:0007669"/>
    <property type="project" value="InterPro"/>
</dbReference>
<dbReference type="SUPFAM" id="SSF52799">
    <property type="entry name" value="(Phosphotyrosine protein) phosphatases II"/>
    <property type="match status" value="1"/>
</dbReference>
<dbReference type="SMART" id="SM00404">
    <property type="entry name" value="PTPc_motif"/>
    <property type="match status" value="1"/>
</dbReference>
<dbReference type="PROSITE" id="PS00383">
    <property type="entry name" value="TYR_PHOSPHATASE_1"/>
    <property type="match status" value="1"/>
</dbReference>
<proteinExistence type="predicted"/>
<dbReference type="Proteomes" id="UP000272942">
    <property type="component" value="Unassembled WGS sequence"/>
</dbReference>
<dbReference type="SMART" id="SM00194">
    <property type="entry name" value="PTPc"/>
    <property type="match status" value="1"/>
</dbReference>
<dbReference type="InterPro" id="IPR000242">
    <property type="entry name" value="PTP_cat"/>
</dbReference>
<reference evidence="3 4" key="2">
    <citation type="submission" date="2018-11" db="EMBL/GenBank/DDBJ databases">
        <authorList>
            <consortium name="Pathogen Informatics"/>
        </authorList>
    </citation>
    <scope>NUCLEOTIDE SEQUENCE [LARGE SCALE GENOMIC DNA]</scope>
    <source>
        <strain evidence="3 4">Egypt</strain>
    </source>
</reference>
<dbReference type="InterPro" id="IPR003595">
    <property type="entry name" value="Tyr_Pase_cat"/>
</dbReference>
<organism evidence="5">
    <name type="scientific">Echinostoma caproni</name>
    <dbReference type="NCBI Taxonomy" id="27848"/>
    <lineage>
        <taxon>Eukaryota</taxon>
        <taxon>Metazoa</taxon>
        <taxon>Spiralia</taxon>
        <taxon>Lophotrochozoa</taxon>
        <taxon>Platyhelminthes</taxon>
        <taxon>Trematoda</taxon>
        <taxon>Digenea</taxon>
        <taxon>Plagiorchiida</taxon>
        <taxon>Echinostomata</taxon>
        <taxon>Echinostomatoidea</taxon>
        <taxon>Echinostomatidae</taxon>
        <taxon>Echinostoma</taxon>
    </lineage>
</organism>
<name>A0A183A988_9TREM</name>
<dbReference type="AlphaFoldDB" id="A0A183A988"/>
<dbReference type="PROSITE" id="PS50055">
    <property type="entry name" value="TYR_PHOSPHATASE_PTP"/>
    <property type="match status" value="1"/>
</dbReference>
<evidence type="ECO:0000313" key="4">
    <source>
        <dbReference type="Proteomes" id="UP000272942"/>
    </source>
</evidence>
<dbReference type="WBParaSite" id="ECPE_0000352601-mRNA-1">
    <property type="protein sequence ID" value="ECPE_0000352601-mRNA-1"/>
    <property type="gene ID" value="ECPE_0000352601"/>
</dbReference>
<dbReference type="OrthoDB" id="9979034at2759"/>
<gene>
    <name evidence="3" type="ORF">ECPE_LOCUS3523</name>
</gene>
<dbReference type="PANTHER" id="PTHR19134:SF449">
    <property type="entry name" value="TYROSINE-PROTEIN PHOSPHATASE 1"/>
    <property type="match status" value="1"/>
</dbReference>
<dbReference type="PROSITE" id="PS50056">
    <property type="entry name" value="TYR_PHOSPHATASE_2"/>
    <property type="match status" value="1"/>
</dbReference>
<sequence>MPLASKGLTFGAEIQRDPKPEDYINASFIYHIPPVNTWRAELDFDKIDYIATQGPMKSTCGDFWRMIVEQKATGIVMLTNLRDGKQVLCHQYWPEELNRTEEYTSGPVQIKVKLEKEIKHPEVTERAFQVTSSIEPNKCFTVWHLHMTSWPDMGVPDMIQLEGLMDKHQVLRRSNELEGPTVVHCRAGLGRTGTFIVSELLRKHVHEGAYVDIAGIILQLRRCRPFMVENVKQYIFLHEYANALISDPARGVSE</sequence>
<dbReference type="PANTHER" id="PTHR19134">
    <property type="entry name" value="RECEPTOR-TYPE TYROSINE-PROTEIN PHOSPHATASE"/>
    <property type="match status" value="1"/>
</dbReference>
<dbReference type="PRINTS" id="PR00700">
    <property type="entry name" value="PRTYPHPHTASE"/>
</dbReference>
<evidence type="ECO:0000313" key="5">
    <source>
        <dbReference type="WBParaSite" id="ECPE_0000352601-mRNA-1"/>
    </source>
</evidence>
<dbReference type="CDD" id="cd00047">
    <property type="entry name" value="PTPc"/>
    <property type="match status" value="1"/>
</dbReference>